<proteinExistence type="predicted"/>
<sequence length="234" mass="24939">MPFLFALALMLALAGCILPLTGVGAQDLNSIVNNDLNVSEGQNLLVKFFDDFRENMNLYFYKYYRDATEIQMPDLPTQYGPIVNQIITYTDDSYTTLLDNPALYPGTKEELIDGLLLGVEGFSWWNGFISTAELIAGSVTAVGASASASARLDPVASLTPTAFVNSSGSIFIATTTSLKSSMATLVTSSAVNSSSESAAISSVSVSSDGLHVIVNNMVLSVAIMMPFIIFILSV</sequence>
<evidence type="ECO:0000313" key="4">
    <source>
        <dbReference type="Proteomes" id="UP000095009"/>
    </source>
</evidence>
<feature type="chain" id="PRO_5009133945" evidence="2">
    <location>
        <begin position="26"/>
        <end position="234"/>
    </location>
</feature>
<keyword evidence="1" id="KW-0472">Membrane</keyword>
<dbReference type="Proteomes" id="UP000095009">
    <property type="component" value="Unassembled WGS sequence"/>
</dbReference>
<keyword evidence="4" id="KW-1185">Reference proteome</keyword>
<feature type="signal peptide" evidence="2">
    <location>
        <begin position="1"/>
        <end position="25"/>
    </location>
</feature>
<evidence type="ECO:0000256" key="1">
    <source>
        <dbReference type="SAM" id="Phobius"/>
    </source>
</evidence>
<feature type="transmembrane region" description="Helical" evidence="1">
    <location>
        <begin position="210"/>
        <end position="232"/>
    </location>
</feature>
<evidence type="ECO:0000256" key="2">
    <source>
        <dbReference type="SAM" id="SignalP"/>
    </source>
</evidence>
<organism evidence="3 4">
    <name type="scientific">Nadsonia fulvescens var. elongata DSM 6958</name>
    <dbReference type="NCBI Taxonomy" id="857566"/>
    <lineage>
        <taxon>Eukaryota</taxon>
        <taxon>Fungi</taxon>
        <taxon>Dikarya</taxon>
        <taxon>Ascomycota</taxon>
        <taxon>Saccharomycotina</taxon>
        <taxon>Dipodascomycetes</taxon>
        <taxon>Dipodascales</taxon>
        <taxon>Dipodascales incertae sedis</taxon>
        <taxon>Nadsonia</taxon>
    </lineage>
</organism>
<keyword evidence="2" id="KW-0732">Signal</keyword>
<keyword evidence="1" id="KW-1133">Transmembrane helix</keyword>
<accession>A0A1E3PSA7</accession>
<keyword evidence="1" id="KW-0812">Transmembrane</keyword>
<dbReference type="EMBL" id="KV454406">
    <property type="protein sequence ID" value="ODQ67717.1"/>
    <property type="molecule type" value="Genomic_DNA"/>
</dbReference>
<gene>
    <name evidence="3" type="ORF">NADFUDRAFT_39138</name>
</gene>
<reference evidence="3 4" key="1">
    <citation type="journal article" date="2016" name="Proc. Natl. Acad. Sci. U.S.A.">
        <title>Comparative genomics of biotechnologically important yeasts.</title>
        <authorList>
            <person name="Riley R."/>
            <person name="Haridas S."/>
            <person name="Wolfe K.H."/>
            <person name="Lopes M.R."/>
            <person name="Hittinger C.T."/>
            <person name="Goeker M."/>
            <person name="Salamov A.A."/>
            <person name="Wisecaver J.H."/>
            <person name="Long T.M."/>
            <person name="Calvey C.H."/>
            <person name="Aerts A.L."/>
            <person name="Barry K.W."/>
            <person name="Choi C."/>
            <person name="Clum A."/>
            <person name="Coughlan A.Y."/>
            <person name="Deshpande S."/>
            <person name="Douglass A.P."/>
            <person name="Hanson S.J."/>
            <person name="Klenk H.-P."/>
            <person name="LaButti K.M."/>
            <person name="Lapidus A."/>
            <person name="Lindquist E.A."/>
            <person name="Lipzen A.M."/>
            <person name="Meier-Kolthoff J.P."/>
            <person name="Ohm R.A."/>
            <person name="Otillar R.P."/>
            <person name="Pangilinan J.L."/>
            <person name="Peng Y."/>
            <person name="Rokas A."/>
            <person name="Rosa C.A."/>
            <person name="Scheuner C."/>
            <person name="Sibirny A.A."/>
            <person name="Slot J.C."/>
            <person name="Stielow J.B."/>
            <person name="Sun H."/>
            <person name="Kurtzman C.P."/>
            <person name="Blackwell M."/>
            <person name="Grigoriev I.V."/>
            <person name="Jeffries T.W."/>
        </authorList>
    </citation>
    <scope>NUCLEOTIDE SEQUENCE [LARGE SCALE GENOMIC DNA]</scope>
    <source>
        <strain evidence="3 4">DSM 6958</strain>
    </source>
</reference>
<dbReference type="AlphaFoldDB" id="A0A1E3PSA7"/>
<name>A0A1E3PSA7_9ASCO</name>
<evidence type="ECO:0000313" key="3">
    <source>
        <dbReference type="EMBL" id="ODQ67717.1"/>
    </source>
</evidence>
<protein>
    <submittedName>
        <fullName evidence="3">Uncharacterized protein</fullName>
    </submittedName>
</protein>